<dbReference type="GO" id="GO:0007059">
    <property type="term" value="P:chromosome segregation"/>
    <property type="evidence" value="ECO:0007669"/>
    <property type="project" value="TreeGrafter"/>
</dbReference>
<gene>
    <name evidence="2" type="ORF">SAMN06296036_104122</name>
</gene>
<dbReference type="EMBL" id="FWZT01000004">
    <property type="protein sequence ID" value="SMF06222.1"/>
    <property type="molecule type" value="Genomic_DNA"/>
</dbReference>
<dbReference type="Pfam" id="PF02195">
    <property type="entry name" value="ParB_N"/>
    <property type="match status" value="1"/>
</dbReference>
<dbReference type="SMART" id="SM00470">
    <property type="entry name" value="ParB"/>
    <property type="match status" value="1"/>
</dbReference>
<feature type="domain" description="ParB-like N-terminal" evidence="1">
    <location>
        <begin position="1"/>
        <end position="99"/>
    </location>
</feature>
<dbReference type="InterPro" id="IPR036086">
    <property type="entry name" value="ParB/Sulfiredoxin_sf"/>
</dbReference>
<dbReference type="STRING" id="1513793.SAMN06296036_104122"/>
<dbReference type="SUPFAM" id="SSF109709">
    <property type="entry name" value="KorB DNA-binding domain-like"/>
    <property type="match status" value="1"/>
</dbReference>
<dbReference type="Proteomes" id="UP000192907">
    <property type="component" value="Unassembled WGS sequence"/>
</dbReference>
<dbReference type="InterPro" id="IPR003115">
    <property type="entry name" value="ParB_N"/>
</dbReference>
<keyword evidence="3" id="KW-1185">Reference proteome</keyword>
<proteinExistence type="predicted"/>
<dbReference type="PANTHER" id="PTHR33375:SF1">
    <property type="entry name" value="CHROMOSOME-PARTITIONING PROTEIN PARB-RELATED"/>
    <property type="match status" value="1"/>
</dbReference>
<dbReference type="GO" id="GO:0005694">
    <property type="term" value="C:chromosome"/>
    <property type="evidence" value="ECO:0007669"/>
    <property type="project" value="TreeGrafter"/>
</dbReference>
<protein>
    <submittedName>
        <fullName evidence="2">ParB/RepB/Spo0J family partition protein</fullName>
    </submittedName>
</protein>
<dbReference type="InterPro" id="IPR050336">
    <property type="entry name" value="Chromosome_partition/occlusion"/>
</dbReference>
<dbReference type="AlphaFoldDB" id="A0A1Y6BIY9"/>
<dbReference type="OrthoDB" id="248048at2"/>
<dbReference type="Gene3D" id="1.10.10.2830">
    <property type="match status" value="1"/>
</dbReference>
<name>A0A1Y6BIY9_9BACT</name>
<reference evidence="3" key="1">
    <citation type="submission" date="2017-04" db="EMBL/GenBank/DDBJ databases">
        <authorList>
            <person name="Varghese N."/>
            <person name="Submissions S."/>
        </authorList>
    </citation>
    <scope>NUCLEOTIDE SEQUENCE [LARGE SCALE GENOMIC DNA]</scope>
    <source>
        <strain evidence="3">RKEM611</strain>
    </source>
</reference>
<dbReference type="SUPFAM" id="SSF110849">
    <property type="entry name" value="ParB/Sulfiredoxin"/>
    <property type="match status" value="1"/>
</dbReference>
<dbReference type="Gene3D" id="3.90.1530.10">
    <property type="entry name" value="Conserved hypothetical protein from pyrococcus furiosus pfu- 392566-001, ParB domain"/>
    <property type="match status" value="1"/>
</dbReference>
<dbReference type="PANTHER" id="PTHR33375">
    <property type="entry name" value="CHROMOSOME-PARTITIONING PROTEIN PARB-RELATED"/>
    <property type="match status" value="1"/>
</dbReference>
<dbReference type="RefSeq" id="WP_132316823.1">
    <property type="nucleotide sequence ID" value="NZ_FWZT01000004.1"/>
</dbReference>
<evidence type="ECO:0000313" key="3">
    <source>
        <dbReference type="Proteomes" id="UP000192907"/>
    </source>
</evidence>
<sequence length="244" mass="27611">MLKNLYDLDTIKSDNYRSLDEDTVDKLVRSILAIGLQEPIHLFHVNETGELFVISGHHRLEAIRRIKSDPRHAHLVFQAEVVRGSIEEYQSQCTAIKSVMANAMRKDMALLDRATAYAKLLDSGLDLETIGLMVDESPASVKKTLGINELPREVIEFIRENPKLRDSVVFKFAARFQKDPSFDMVAALQDVLNQKNVRRGAQKRSGPRVNKNRIGERLAATGQFSHDQIKTVLTCLSRELDLKS</sequence>
<evidence type="ECO:0000259" key="1">
    <source>
        <dbReference type="SMART" id="SM00470"/>
    </source>
</evidence>
<organism evidence="2 3">
    <name type="scientific">Pseudobacteriovorax antillogorgiicola</name>
    <dbReference type="NCBI Taxonomy" id="1513793"/>
    <lineage>
        <taxon>Bacteria</taxon>
        <taxon>Pseudomonadati</taxon>
        <taxon>Bdellovibrionota</taxon>
        <taxon>Oligoflexia</taxon>
        <taxon>Oligoflexales</taxon>
        <taxon>Pseudobacteriovoracaceae</taxon>
        <taxon>Pseudobacteriovorax</taxon>
    </lineage>
</organism>
<evidence type="ECO:0000313" key="2">
    <source>
        <dbReference type="EMBL" id="SMF06222.1"/>
    </source>
</evidence>
<accession>A0A1Y6BIY9</accession>